<evidence type="ECO:0000256" key="3">
    <source>
        <dbReference type="ARBA" id="ARBA00022840"/>
    </source>
</evidence>
<evidence type="ECO:0000256" key="1">
    <source>
        <dbReference type="ARBA" id="ARBA00022741"/>
    </source>
</evidence>
<feature type="domain" description="Helicase ATP-binding" evidence="4">
    <location>
        <begin position="21"/>
        <end position="182"/>
    </location>
</feature>
<dbReference type="InterPro" id="IPR011545">
    <property type="entry name" value="DEAD/DEAH_box_helicase_dom"/>
</dbReference>
<keyword evidence="3" id="KW-0067">ATP-binding</keyword>
<keyword evidence="2" id="KW-0378">Hydrolase</keyword>
<dbReference type="PANTHER" id="PTHR45766:SF6">
    <property type="entry name" value="SWI_SNF-RELATED MATRIX-ASSOCIATED ACTIN-DEPENDENT REGULATOR OF CHROMATIN SUBFAMILY A-LIKE PROTEIN 1"/>
    <property type="match status" value="1"/>
</dbReference>
<dbReference type="InterPro" id="IPR049730">
    <property type="entry name" value="SNF2/RAD54-like_C"/>
</dbReference>
<dbReference type="InterPro" id="IPR027417">
    <property type="entry name" value="P-loop_NTPase"/>
</dbReference>
<dbReference type="Pfam" id="PF00270">
    <property type="entry name" value="DEAD"/>
    <property type="match status" value="1"/>
</dbReference>
<dbReference type="Pfam" id="PF00271">
    <property type="entry name" value="Helicase_C"/>
    <property type="match status" value="1"/>
</dbReference>
<dbReference type="GO" id="GO:0003676">
    <property type="term" value="F:nucleic acid binding"/>
    <property type="evidence" value="ECO:0007669"/>
    <property type="project" value="InterPro"/>
</dbReference>
<dbReference type="PANTHER" id="PTHR45766">
    <property type="entry name" value="DNA ANNEALING HELICASE AND ENDONUCLEASE ZRANB3 FAMILY MEMBER"/>
    <property type="match status" value="1"/>
</dbReference>
<proteinExistence type="predicted"/>
<dbReference type="InterPro" id="IPR001650">
    <property type="entry name" value="Helicase_C-like"/>
</dbReference>
<dbReference type="PROSITE" id="PS51192">
    <property type="entry name" value="HELICASE_ATP_BIND_1"/>
    <property type="match status" value="1"/>
</dbReference>
<dbReference type="SUPFAM" id="SSF52540">
    <property type="entry name" value="P-loop containing nucleoside triphosphate hydrolases"/>
    <property type="match status" value="2"/>
</dbReference>
<dbReference type="GO" id="GO:0005524">
    <property type="term" value="F:ATP binding"/>
    <property type="evidence" value="ECO:0007669"/>
    <property type="project" value="UniProtKB-KW"/>
</dbReference>
<evidence type="ECO:0000256" key="2">
    <source>
        <dbReference type="ARBA" id="ARBA00022801"/>
    </source>
</evidence>
<feature type="domain" description="Helicase C-terminal" evidence="5">
    <location>
        <begin position="293"/>
        <end position="438"/>
    </location>
</feature>
<sequence>MEQKIVKELLPFQIAHVVNIIKKLKVNGICLDGSDTGVGKTYVAMAVAKYLKLQVVILCPKTIMSSWEKIAGIFGVKPIAVVNYETANRGKYYDAKGVRVKCPYLTYTKDAPVPFAWTLPKNTMLIFDEVHRCCNEKSLHGKLLMSLVGIYNTKNPLLMLSATVADDMSHIKILGVLFKWFKSVHWVPDWMKNKNYNPKHARMLIHQKLFPEYGCRIRISELGDSFPKSQLSADCYNIDSRDIIDAAYKDIQNSINSLKNKADREDPLHCNSLVKITRARQKIELCKIPLFVDLVQQYRENNYSVVIFLNFTETLKLLADKLKVKCLVFGEQTLKERQKNIEDFMENRQRIIICNICAGGESISLHDKYGEHPRVSLISPTWSSNKLVQACGRIHRSDAKTVAVNKIIYTAKTVEQYMCNKLESKLSNLSSITDDDLQLEE</sequence>
<organism evidence="6">
    <name type="scientific">Harvfovirus sp</name>
    <dbReference type="NCBI Taxonomy" id="2487768"/>
    <lineage>
        <taxon>Viruses</taxon>
        <taxon>Varidnaviria</taxon>
        <taxon>Bamfordvirae</taxon>
        <taxon>Nucleocytoviricota</taxon>
        <taxon>Megaviricetes</taxon>
        <taxon>Imitervirales</taxon>
        <taxon>Mimiviridae</taxon>
        <taxon>Klosneuvirinae</taxon>
    </lineage>
</organism>
<dbReference type="InterPro" id="IPR014001">
    <property type="entry name" value="Helicase_ATP-bd"/>
</dbReference>
<keyword evidence="6" id="KW-0347">Helicase</keyword>
<reference evidence="6" key="1">
    <citation type="submission" date="2018-10" db="EMBL/GenBank/DDBJ databases">
        <title>Hidden diversity of soil giant viruses.</title>
        <authorList>
            <person name="Schulz F."/>
            <person name="Alteio L."/>
            <person name="Goudeau D."/>
            <person name="Ryan E.M."/>
            <person name="Malmstrom R.R."/>
            <person name="Blanchard J."/>
            <person name="Woyke T."/>
        </authorList>
    </citation>
    <scope>NUCLEOTIDE SEQUENCE</scope>
    <source>
        <strain evidence="6">HAV1</strain>
    </source>
</reference>
<protein>
    <submittedName>
        <fullName evidence="6">DEAD/SNF2-like helicase</fullName>
    </submittedName>
</protein>
<evidence type="ECO:0000259" key="5">
    <source>
        <dbReference type="PROSITE" id="PS51194"/>
    </source>
</evidence>
<dbReference type="SMART" id="SM00487">
    <property type="entry name" value="DEXDc"/>
    <property type="match status" value="1"/>
</dbReference>
<accession>A0A3G4ZZN7</accession>
<evidence type="ECO:0000313" key="6">
    <source>
        <dbReference type="EMBL" id="AYV80387.1"/>
    </source>
</evidence>
<dbReference type="EMBL" id="MK072243">
    <property type="protein sequence ID" value="AYV80387.1"/>
    <property type="molecule type" value="Genomic_DNA"/>
</dbReference>
<keyword evidence="1" id="KW-0547">Nucleotide-binding</keyword>
<dbReference type="GO" id="GO:0031297">
    <property type="term" value="P:replication fork processing"/>
    <property type="evidence" value="ECO:0007669"/>
    <property type="project" value="TreeGrafter"/>
</dbReference>
<dbReference type="PROSITE" id="PS51194">
    <property type="entry name" value="HELICASE_CTER"/>
    <property type="match status" value="1"/>
</dbReference>
<dbReference type="GO" id="GO:0006281">
    <property type="term" value="P:DNA repair"/>
    <property type="evidence" value="ECO:0007669"/>
    <property type="project" value="TreeGrafter"/>
</dbReference>
<dbReference type="GO" id="GO:0016787">
    <property type="term" value="F:hydrolase activity"/>
    <property type="evidence" value="ECO:0007669"/>
    <property type="project" value="UniProtKB-KW"/>
</dbReference>
<evidence type="ECO:0000259" key="4">
    <source>
        <dbReference type="PROSITE" id="PS51192"/>
    </source>
</evidence>
<dbReference type="Gene3D" id="3.40.50.300">
    <property type="entry name" value="P-loop containing nucleotide triphosphate hydrolases"/>
    <property type="match status" value="2"/>
</dbReference>
<dbReference type="GO" id="GO:0004386">
    <property type="term" value="F:helicase activity"/>
    <property type="evidence" value="ECO:0007669"/>
    <property type="project" value="UniProtKB-KW"/>
</dbReference>
<gene>
    <name evidence="6" type="ORF">Harvfovirus1_12</name>
</gene>
<name>A0A3G4ZZN7_9VIRU</name>
<dbReference type="CDD" id="cd18793">
    <property type="entry name" value="SF2_C_SNF"/>
    <property type="match status" value="1"/>
</dbReference>